<keyword evidence="1" id="KW-0472">Membrane</keyword>
<feature type="transmembrane region" description="Helical" evidence="1">
    <location>
        <begin position="56"/>
        <end position="74"/>
    </location>
</feature>
<reference evidence="2" key="1">
    <citation type="submission" date="2019-02" db="EMBL/GenBank/DDBJ databases">
        <authorList>
            <person name="Gruber-Vodicka R. H."/>
            <person name="Seah K. B. B."/>
        </authorList>
    </citation>
    <scope>NUCLEOTIDE SEQUENCE</scope>
    <source>
        <strain evidence="2">BECK_BZ106</strain>
    </source>
</reference>
<name>A0A450T460_9GAMM</name>
<proteinExistence type="predicted"/>
<accession>A0A450T460</accession>
<sequence>MATQLTGVSETLLIPLATRIMLTHNSAIPSFMIRKREKSSKNCNWIFHVLSHPQRAYQTVFIFMASLFASGFLIRL</sequence>
<keyword evidence="1" id="KW-1133">Transmembrane helix</keyword>
<dbReference type="EMBL" id="CAADFD010000065">
    <property type="protein sequence ID" value="VFJ61418.1"/>
    <property type="molecule type" value="Genomic_DNA"/>
</dbReference>
<dbReference type="AlphaFoldDB" id="A0A450T460"/>
<protein>
    <submittedName>
        <fullName evidence="2">Uncharacterized protein</fullName>
    </submittedName>
</protein>
<evidence type="ECO:0000313" key="2">
    <source>
        <dbReference type="EMBL" id="VFJ61418.1"/>
    </source>
</evidence>
<gene>
    <name evidence="2" type="ORF">BECKFW1821B_GA0114236_106517</name>
</gene>
<keyword evidence="1" id="KW-0812">Transmembrane</keyword>
<organism evidence="2">
    <name type="scientific">Candidatus Kentrum sp. FW</name>
    <dbReference type="NCBI Taxonomy" id="2126338"/>
    <lineage>
        <taxon>Bacteria</taxon>
        <taxon>Pseudomonadati</taxon>
        <taxon>Pseudomonadota</taxon>
        <taxon>Gammaproteobacteria</taxon>
        <taxon>Candidatus Kentrum</taxon>
    </lineage>
</organism>
<evidence type="ECO:0000256" key="1">
    <source>
        <dbReference type="SAM" id="Phobius"/>
    </source>
</evidence>